<comment type="caution">
    <text evidence="1">The sequence shown here is derived from an EMBL/GenBank/DDBJ whole genome shotgun (WGS) entry which is preliminary data.</text>
</comment>
<dbReference type="AlphaFoldDB" id="A0A5R8KIH1"/>
<reference evidence="1 2" key="1">
    <citation type="submission" date="2019-05" db="EMBL/GenBank/DDBJ databases">
        <title>Verrucobacter flavum gen. nov., sp. nov. a new member of the family Verrucomicrobiaceae.</title>
        <authorList>
            <person name="Szuroczki S."/>
            <person name="Abbaszade G."/>
            <person name="Szabo A."/>
            <person name="Felfoldi T."/>
            <person name="Schumann P."/>
            <person name="Boka K."/>
            <person name="Keki Z."/>
            <person name="Toumi M."/>
            <person name="Toth E."/>
        </authorList>
    </citation>
    <scope>NUCLEOTIDE SEQUENCE [LARGE SCALE GENOMIC DNA]</scope>
    <source>
        <strain evidence="1 2">MG-N-17</strain>
    </source>
</reference>
<sequence length="119" mass="13057">MLCDLCQESPATIFFTVELLGEKIDQSLCQTCATPLSERLTQPIPANENEMAPPKRPAEIILSEPIQVSQLAEVLHLTTYQVVGALIPHQIFTKCDTSLDFNTASLVCTHFGTTPQKAN</sequence>
<evidence type="ECO:0008006" key="3">
    <source>
        <dbReference type="Google" id="ProtNLM"/>
    </source>
</evidence>
<evidence type="ECO:0000313" key="1">
    <source>
        <dbReference type="EMBL" id="TLD72114.1"/>
    </source>
</evidence>
<name>A0A5R8KIH1_9BACT</name>
<proteinExistence type="predicted"/>
<dbReference type="Proteomes" id="UP000306196">
    <property type="component" value="Unassembled WGS sequence"/>
</dbReference>
<gene>
    <name evidence="1" type="ORF">FEM03_05140</name>
</gene>
<organism evidence="1 2">
    <name type="scientific">Phragmitibacter flavus</name>
    <dbReference type="NCBI Taxonomy" id="2576071"/>
    <lineage>
        <taxon>Bacteria</taxon>
        <taxon>Pseudomonadati</taxon>
        <taxon>Verrucomicrobiota</taxon>
        <taxon>Verrucomicrobiia</taxon>
        <taxon>Verrucomicrobiales</taxon>
        <taxon>Verrucomicrobiaceae</taxon>
        <taxon>Phragmitibacter</taxon>
    </lineage>
</organism>
<keyword evidence="2" id="KW-1185">Reference proteome</keyword>
<accession>A0A5R8KIH1</accession>
<dbReference type="EMBL" id="VAUV01000003">
    <property type="protein sequence ID" value="TLD72114.1"/>
    <property type="molecule type" value="Genomic_DNA"/>
</dbReference>
<dbReference type="RefSeq" id="WP_138085118.1">
    <property type="nucleotide sequence ID" value="NZ_VAUV01000003.1"/>
</dbReference>
<protein>
    <recommendedName>
        <fullName evidence="3">Translation initiation factor IF-2 N-terminal domain-containing protein</fullName>
    </recommendedName>
</protein>
<evidence type="ECO:0000313" key="2">
    <source>
        <dbReference type="Proteomes" id="UP000306196"/>
    </source>
</evidence>